<evidence type="ECO:0000313" key="9">
    <source>
        <dbReference type="EMBL" id="SKC01451.1"/>
    </source>
</evidence>
<evidence type="ECO:0000256" key="3">
    <source>
        <dbReference type="ARBA" id="ARBA00022729"/>
    </source>
</evidence>
<feature type="signal peptide" evidence="6">
    <location>
        <begin position="1"/>
        <end position="20"/>
    </location>
</feature>
<gene>
    <name evidence="9" type="ORF">SAMN05660841_03623</name>
</gene>
<dbReference type="InterPro" id="IPR033985">
    <property type="entry name" value="SusD-like_N"/>
</dbReference>
<evidence type="ECO:0000256" key="5">
    <source>
        <dbReference type="ARBA" id="ARBA00023237"/>
    </source>
</evidence>
<evidence type="ECO:0000259" key="7">
    <source>
        <dbReference type="Pfam" id="PF07980"/>
    </source>
</evidence>
<feature type="domain" description="SusD-like N-terminal" evidence="8">
    <location>
        <begin position="23"/>
        <end position="223"/>
    </location>
</feature>
<dbReference type="Proteomes" id="UP000190150">
    <property type="component" value="Unassembled WGS sequence"/>
</dbReference>
<keyword evidence="5" id="KW-0998">Cell outer membrane</keyword>
<feature type="domain" description="RagB/SusD" evidence="7">
    <location>
        <begin position="336"/>
        <end position="427"/>
    </location>
</feature>
<dbReference type="GO" id="GO:0009279">
    <property type="term" value="C:cell outer membrane"/>
    <property type="evidence" value="ECO:0007669"/>
    <property type="project" value="UniProtKB-SubCell"/>
</dbReference>
<evidence type="ECO:0000313" key="10">
    <source>
        <dbReference type="Proteomes" id="UP000190150"/>
    </source>
</evidence>
<reference evidence="10" key="1">
    <citation type="submission" date="2017-02" db="EMBL/GenBank/DDBJ databases">
        <authorList>
            <person name="Varghese N."/>
            <person name="Submissions S."/>
        </authorList>
    </citation>
    <scope>NUCLEOTIDE SEQUENCE [LARGE SCALE GENOMIC DNA]</scope>
    <source>
        <strain evidence="10">DSM 24091</strain>
    </source>
</reference>
<dbReference type="Gene3D" id="1.25.40.390">
    <property type="match status" value="2"/>
</dbReference>
<keyword evidence="10" id="KW-1185">Reference proteome</keyword>
<comment type="similarity">
    <text evidence="2">Belongs to the SusD family.</text>
</comment>
<evidence type="ECO:0000256" key="1">
    <source>
        <dbReference type="ARBA" id="ARBA00004442"/>
    </source>
</evidence>
<dbReference type="STRING" id="1513896.SAMN05660841_03623"/>
<dbReference type="AlphaFoldDB" id="A0A1T5FZ35"/>
<keyword evidence="3 6" id="KW-0732">Signal</keyword>
<evidence type="ECO:0000256" key="6">
    <source>
        <dbReference type="SAM" id="SignalP"/>
    </source>
</evidence>
<keyword evidence="4" id="KW-0472">Membrane</keyword>
<dbReference type="SUPFAM" id="SSF48452">
    <property type="entry name" value="TPR-like"/>
    <property type="match status" value="1"/>
</dbReference>
<dbReference type="OrthoDB" id="653598at2"/>
<comment type="subcellular location">
    <subcellularLocation>
        <location evidence="1">Cell outer membrane</location>
    </subcellularLocation>
</comment>
<dbReference type="PROSITE" id="PS51257">
    <property type="entry name" value="PROKAR_LIPOPROTEIN"/>
    <property type="match status" value="1"/>
</dbReference>
<sequence length="458" mass="53142">MKKLILIRLSLFTLSFSVLSCQEFLDEKPEKYLTVPTSLKDLQAIMNHRNLFFQNSSTPEVLADNYYLEQNVWLATTETGGKFFYTWEPNVQSERSWNGLYKNMVYYPNVVLDQLSNFKESSENKLLYNTIRGEALFYRAFGFYQLAQLYCKPYSETAKTDLGIPLRTTAAIETPSVRATVQETYDKIIDDLVLALDLLPQKSDFPTKPNKAAVYGLLSRCYLTMRDYENAGRFANLCLELHSELIDYNTVKTNPTPFKRFNKETIYYSYCSNTLTVLHSPRARIDTLLYQSYSDKDLRKKLFFKAMTGANVGNFEFSGCYDSEYFPNGVFIGITTGEMYLNRAECYAREGKKDLALADLNTLMKKRWDNTVPYPTISAGTADEALEKILIERRKELVYRGIRWSDLRRFNLEGRNINLERNVNGQKYLLTPDDPRWVLLIPDDAINRSEMPQNPRDQ</sequence>
<dbReference type="Pfam" id="PF07980">
    <property type="entry name" value="SusD_RagB"/>
    <property type="match status" value="1"/>
</dbReference>
<organism evidence="9 10">
    <name type="scientific">Sphingobacterium nematocida</name>
    <dbReference type="NCBI Taxonomy" id="1513896"/>
    <lineage>
        <taxon>Bacteria</taxon>
        <taxon>Pseudomonadati</taxon>
        <taxon>Bacteroidota</taxon>
        <taxon>Sphingobacteriia</taxon>
        <taxon>Sphingobacteriales</taxon>
        <taxon>Sphingobacteriaceae</taxon>
        <taxon>Sphingobacterium</taxon>
    </lineage>
</organism>
<feature type="chain" id="PRO_5012052474" evidence="6">
    <location>
        <begin position="21"/>
        <end position="458"/>
    </location>
</feature>
<protein>
    <submittedName>
        <fullName evidence="9">SusD family protein</fullName>
    </submittedName>
</protein>
<dbReference type="EMBL" id="FUZF01000020">
    <property type="protein sequence ID" value="SKC01451.1"/>
    <property type="molecule type" value="Genomic_DNA"/>
</dbReference>
<dbReference type="InterPro" id="IPR011990">
    <property type="entry name" value="TPR-like_helical_dom_sf"/>
</dbReference>
<dbReference type="Pfam" id="PF14322">
    <property type="entry name" value="SusD-like_3"/>
    <property type="match status" value="1"/>
</dbReference>
<accession>A0A1T5FZ35</accession>
<dbReference type="RefSeq" id="WP_079645260.1">
    <property type="nucleotide sequence ID" value="NZ_FUZF01000020.1"/>
</dbReference>
<name>A0A1T5FZ35_9SPHI</name>
<evidence type="ECO:0000259" key="8">
    <source>
        <dbReference type="Pfam" id="PF14322"/>
    </source>
</evidence>
<evidence type="ECO:0000256" key="2">
    <source>
        <dbReference type="ARBA" id="ARBA00006275"/>
    </source>
</evidence>
<proteinExistence type="inferred from homology"/>
<evidence type="ECO:0000256" key="4">
    <source>
        <dbReference type="ARBA" id="ARBA00023136"/>
    </source>
</evidence>
<dbReference type="InterPro" id="IPR012944">
    <property type="entry name" value="SusD_RagB_dom"/>
</dbReference>